<name>A0AAD1RX91_PELCU</name>
<dbReference type="Proteomes" id="UP001295444">
    <property type="component" value="Chromosome 04"/>
</dbReference>
<protein>
    <submittedName>
        <fullName evidence="1">Uncharacterized protein</fullName>
    </submittedName>
</protein>
<evidence type="ECO:0000313" key="2">
    <source>
        <dbReference type="Proteomes" id="UP001295444"/>
    </source>
</evidence>
<organism evidence="1 2">
    <name type="scientific">Pelobates cultripes</name>
    <name type="common">Western spadefoot toad</name>
    <dbReference type="NCBI Taxonomy" id="61616"/>
    <lineage>
        <taxon>Eukaryota</taxon>
        <taxon>Metazoa</taxon>
        <taxon>Chordata</taxon>
        <taxon>Craniata</taxon>
        <taxon>Vertebrata</taxon>
        <taxon>Euteleostomi</taxon>
        <taxon>Amphibia</taxon>
        <taxon>Batrachia</taxon>
        <taxon>Anura</taxon>
        <taxon>Pelobatoidea</taxon>
        <taxon>Pelobatidae</taxon>
        <taxon>Pelobates</taxon>
    </lineage>
</organism>
<feature type="non-terminal residue" evidence="1">
    <location>
        <position position="1"/>
    </location>
</feature>
<dbReference type="AlphaFoldDB" id="A0AAD1RX91"/>
<gene>
    <name evidence="1" type="ORF">PECUL_23A004017</name>
</gene>
<accession>A0AAD1RX91</accession>
<keyword evidence="2" id="KW-1185">Reference proteome</keyword>
<dbReference type="EMBL" id="OW240915">
    <property type="protein sequence ID" value="CAH2282128.1"/>
    <property type="molecule type" value="Genomic_DNA"/>
</dbReference>
<reference evidence="1" key="1">
    <citation type="submission" date="2022-03" db="EMBL/GenBank/DDBJ databases">
        <authorList>
            <person name="Alioto T."/>
            <person name="Alioto T."/>
            <person name="Gomez Garrido J."/>
        </authorList>
    </citation>
    <scope>NUCLEOTIDE SEQUENCE</scope>
</reference>
<sequence length="51" mass="5726">EPTAGGVVFTRPPFLLGLCSYYSPTGSQDQMIQWVPLRVYTSSFMKADPRE</sequence>
<proteinExistence type="predicted"/>
<evidence type="ECO:0000313" key="1">
    <source>
        <dbReference type="EMBL" id="CAH2282128.1"/>
    </source>
</evidence>